<feature type="transmembrane region" description="Helical" evidence="2">
    <location>
        <begin position="12"/>
        <end position="35"/>
    </location>
</feature>
<protein>
    <submittedName>
        <fullName evidence="3">Uncharacterized protein</fullName>
    </submittedName>
</protein>
<proteinExistence type="predicted"/>
<evidence type="ECO:0000313" key="4">
    <source>
        <dbReference type="Proteomes" id="UP000011115"/>
    </source>
</evidence>
<feature type="region of interest" description="Disordered" evidence="1">
    <location>
        <begin position="99"/>
        <end position="118"/>
    </location>
</feature>
<keyword evidence="4" id="KW-1185">Reference proteome</keyword>
<dbReference type="InParanoid" id="M1DWX3"/>
<dbReference type="AlphaFoldDB" id="M1DWX3"/>
<sequence length="118" mass="13013">MPSLRHSTTKKLTTWEIILGVLILTTQDMVGIMVATKIKIMVSSVSLRSFDDPPNAFGDVSRSPPSVPSLKRSRVFSSAAEQPSVDGDTIDDIMDDVDDEERVEEEVDVESAEETNEE</sequence>
<reference evidence="3" key="2">
    <citation type="submission" date="2015-06" db="UniProtKB">
        <authorList>
            <consortium name="EnsemblPlants"/>
        </authorList>
    </citation>
    <scope>IDENTIFICATION</scope>
    <source>
        <strain evidence="3">DM1-3 516 R44</strain>
    </source>
</reference>
<feature type="region of interest" description="Disordered" evidence="1">
    <location>
        <begin position="53"/>
        <end position="92"/>
    </location>
</feature>
<evidence type="ECO:0000256" key="2">
    <source>
        <dbReference type="SAM" id="Phobius"/>
    </source>
</evidence>
<dbReference type="HOGENOM" id="CLU_2077272_0_0_1"/>
<keyword evidence="2" id="KW-1133">Transmembrane helix</keyword>
<accession>M1DWX3</accession>
<name>M1DWX3_SOLTU</name>
<evidence type="ECO:0000256" key="1">
    <source>
        <dbReference type="SAM" id="MobiDB-lite"/>
    </source>
</evidence>
<dbReference type="Gramene" id="PGSC0003DMT400095717">
    <property type="protein sequence ID" value="PGSC0003DMT400095717"/>
    <property type="gene ID" value="PGSC0003DMG400045288"/>
</dbReference>
<dbReference type="PaxDb" id="4113-PGSC0003DMT400095717"/>
<dbReference type="EnsemblPlants" id="PGSC0003DMT400095717">
    <property type="protein sequence ID" value="PGSC0003DMT400095717"/>
    <property type="gene ID" value="PGSC0003DMG400045288"/>
</dbReference>
<organism evidence="3 4">
    <name type="scientific">Solanum tuberosum</name>
    <name type="common">Potato</name>
    <dbReference type="NCBI Taxonomy" id="4113"/>
    <lineage>
        <taxon>Eukaryota</taxon>
        <taxon>Viridiplantae</taxon>
        <taxon>Streptophyta</taxon>
        <taxon>Embryophyta</taxon>
        <taxon>Tracheophyta</taxon>
        <taxon>Spermatophyta</taxon>
        <taxon>Magnoliopsida</taxon>
        <taxon>eudicotyledons</taxon>
        <taxon>Gunneridae</taxon>
        <taxon>Pentapetalae</taxon>
        <taxon>asterids</taxon>
        <taxon>lamiids</taxon>
        <taxon>Solanales</taxon>
        <taxon>Solanaceae</taxon>
        <taxon>Solanoideae</taxon>
        <taxon>Solaneae</taxon>
        <taxon>Solanum</taxon>
    </lineage>
</organism>
<reference evidence="4" key="1">
    <citation type="journal article" date="2011" name="Nature">
        <title>Genome sequence and analysis of the tuber crop potato.</title>
        <authorList>
            <consortium name="The Potato Genome Sequencing Consortium"/>
        </authorList>
    </citation>
    <scope>NUCLEOTIDE SEQUENCE [LARGE SCALE GENOMIC DNA]</scope>
    <source>
        <strain evidence="4">cv. DM1-3 516 R44</strain>
    </source>
</reference>
<keyword evidence="2" id="KW-0472">Membrane</keyword>
<evidence type="ECO:0000313" key="3">
    <source>
        <dbReference type="EnsemblPlants" id="PGSC0003DMT400095717"/>
    </source>
</evidence>
<dbReference type="Proteomes" id="UP000011115">
    <property type="component" value="Unassembled WGS sequence"/>
</dbReference>
<keyword evidence="2" id="KW-0812">Transmembrane</keyword>